<feature type="region of interest" description="Disordered" evidence="1">
    <location>
        <begin position="1"/>
        <end position="33"/>
    </location>
</feature>
<dbReference type="InterPro" id="IPR026091">
    <property type="entry name" value="HPS4"/>
</dbReference>
<evidence type="ECO:0000313" key="3">
    <source>
        <dbReference type="EMBL" id="PNF36782.1"/>
    </source>
</evidence>
<dbReference type="GO" id="GO:0016192">
    <property type="term" value="P:vesicle-mediated transport"/>
    <property type="evidence" value="ECO:0007669"/>
    <property type="project" value="InterPro"/>
</dbReference>
<gene>
    <name evidence="3" type="ORF">B7P43_G11166</name>
</gene>
<dbReference type="InterPro" id="IPR043989">
    <property type="entry name" value="CCZ1/INTU/HSP4_longin_3"/>
</dbReference>
<evidence type="ECO:0000259" key="2">
    <source>
        <dbReference type="Pfam" id="PF19033"/>
    </source>
</evidence>
<dbReference type="Proteomes" id="UP000235965">
    <property type="component" value="Unassembled WGS sequence"/>
</dbReference>
<dbReference type="GO" id="GO:0005085">
    <property type="term" value="F:guanyl-nucleotide exchange factor activity"/>
    <property type="evidence" value="ECO:0007669"/>
    <property type="project" value="TreeGrafter"/>
</dbReference>
<dbReference type="Pfam" id="PF19033">
    <property type="entry name" value="Intu_longin_3"/>
    <property type="match status" value="1"/>
</dbReference>
<dbReference type="STRING" id="105785.A0A2J7R7H8"/>
<dbReference type="PANTHER" id="PTHR14407:SF9">
    <property type="entry name" value="BLOC-3 COMPLEX MEMBER HPS4"/>
    <property type="match status" value="1"/>
</dbReference>
<protein>
    <recommendedName>
        <fullName evidence="2">CCZ1/INTU/HPS4 third Longin domain-containing protein</fullName>
    </recommendedName>
</protein>
<evidence type="ECO:0000313" key="4">
    <source>
        <dbReference type="Proteomes" id="UP000235965"/>
    </source>
</evidence>
<dbReference type="OrthoDB" id="16754at2759"/>
<dbReference type="PANTHER" id="PTHR14407">
    <property type="entry name" value="HERMANSKY-PUDLAK SYNDROME 4 PROTEIN LIGHT-EAR PROTEIN-RELATED"/>
    <property type="match status" value="1"/>
</dbReference>
<proteinExistence type="predicted"/>
<dbReference type="GO" id="GO:0031267">
    <property type="term" value="F:small GTPase binding"/>
    <property type="evidence" value="ECO:0007669"/>
    <property type="project" value="TreeGrafter"/>
</dbReference>
<comment type="caution">
    <text evidence="3">The sequence shown here is derived from an EMBL/GenBank/DDBJ whole genome shotgun (WGS) entry which is preliminary data.</text>
</comment>
<organism evidence="3 4">
    <name type="scientific">Cryptotermes secundus</name>
    <dbReference type="NCBI Taxonomy" id="105785"/>
    <lineage>
        <taxon>Eukaryota</taxon>
        <taxon>Metazoa</taxon>
        <taxon>Ecdysozoa</taxon>
        <taxon>Arthropoda</taxon>
        <taxon>Hexapoda</taxon>
        <taxon>Insecta</taxon>
        <taxon>Pterygota</taxon>
        <taxon>Neoptera</taxon>
        <taxon>Polyneoptera</taxon>
        <taxon>Dictyoptera</taxon>
        <taxon>Blattodea</taxon>
        <taxon>Blattoidea</taxon>
        <taxon>Termitoidae</taxon>
        <taxon>Kalotermitidae</taxon>
        <taxon>Cryptotermitinae</taxon>
        <taxon>Cryptotermes</taxon>
    </lineage>
</organism>
<dbReference type="GO" id="GO:0031410">
    <property type="term" value="C:cytoplasmic vesicle"/>
    <property type="evidence" value="ECO:0007669"/>
    <property type="project" value="TreeGrafter"/>
</dbReference>
<name>A0A2J7R7H8_9NEOP</name>
<dbReference type="GO" id="GO:0005765">
    <property type="term" value="C:lysosomal membrane"/>
    <property type="evidence" value="ECO:0007669"/>
    <property type="project" value="TreeGrafter"/>
</dbReference>
<keyword evidence="4" id="KW-1185">Reference proteome</keyword>
<feature type="compositionally biased region" description="Low complexity" evidence="1">
    <location>
        <begin position="236"/>
        <end position="250"/>
    </location>
</feature>
<dbReference type="GO" id="GO:0006605">
    <property type="term" value="P:protein targeting"/>
    <property type="evidence" value="ECO:0007669"/>
    <property type="project" value="TreeGrafter"/>
</dbReference>
<sequence length="591" mass="65948">MKRDISRIFTVPEEGEGEVDQTENFTAPSANGSIEAVSPSDDIVAVQLSSKCTTPTKEVHLRKVLHGKALSICSKTSGDEVEAQTLTAKDKVDLTVPSKIENVMNSDTCPSEKPKKKRSKASYFLMNNCESDVHSLSLNDLQQSSRLASKRVPLRCYSFGLPRLTQDMTDDSGDYSPTKNLPSGKHFYNTICDPLHPVFRSDGLPISRSLYNETLARHYQLLDMERSNESSPRGDSVSLSTHLMSSTTMKSDTETEEHDITSSTVSEPRQSDDKSITDHTEFCSNENEPAPAQKMGQIGMNPSKQEIYRRSLSLPLKTMITNDYANEDIRERSTSYTAGILESPVVKTRNMGLPITPLMSKLSSLAIEEKTSGFCSRDTTPGEFRDLSFPGNSDTSSVPEFTRRKVVSEKREAELEEEEGSECAEAARDAVLFLFGQQNMSLFLLLEEALGQDPQLIHCLWQTSVNSLPRLEMHLQHCLDHFPQGERLESYSFLTLDPNWDMIQRGGTWPSAELEVVACLHNNFIRSPSLSEVVVRCEDSIVYGYQCGKMEIFYQQSTGSTVGLPTPSDLMGLVPLKAKRRLERDHGIILL</sequence>
<accession>A0A2J7R7H8</accession>
<dbReference type="GO" id="GO:0031085">
    <property type="term" value="C:BLOC-3 complex"/>
    <property type="evidence" value="ECO:0007669"/>
    <property type="project" value="TreeGrafter"/>
</dbReference>
<dbReference type="InParanoid" id="A0A2J7R7H8"/>
<dbReference type="AlphaFoldDB" id="A0A2J7R7H8"/>
<dbReference type="EMBL" id="NEVH01006732">
    <property type="protein sequence ID" value="PNF36782.1"/>
    <property type="molecule type" value="Genomic_DNA"/>
</dbReference>
<evidence type="ECO:0000256" key="1">
    <source>
        <dbReference type="SAM" id="MobiDB-lite"/>
    </source>
</evidence>
<reference evidence="3 4" key="1">
    <citation type="submission" date="2017-12" db="EMBL/GenBank/DDBJ databases">
        <title>Hemimetabolous genomes reveal molecular basis of termite eusociality.</title>
        <authorList>
            <person name="Harrison M.C."/>
            <person name="Jongepier E."/>
            <person name="Robertson H.M."/>
            <person name="Arning N."/>
            <person name="Bitard-Feildel T."/>
            <person name="Chao H."/>
            <person name="Childers C.P."/>
            <person name="Dinh H."/>
            <person name="Doddapaneni H."/>
            <person name="Dugan S."/>
            <person name="Gowin J."/>
            <person name="Greiner C."/>
            <person name="Han Y."/>
            <person name="Hu H."/>
            <person name="Hughes D.S.T."/>
            <person name="Huylmans A.-K."/>
            <person name="Kemena C."/>
            <person name="Kremer L.P.M."/>
            <person name="Lee S.L."/>
            <person name="Lopez-Ezquerra A."/>
            <person name="Mallet L."/>
            <person name="Monroy-Kuhn J.M."/>
            <person name="Moser A."/>
            <person name="Murali S.C."/>
            <person name="Muzny D.M."/>
            <person name="Otani S."/>
            <person name="Piulachs M.-D."/>
            <person name="Poelchau M."/>
            <person name="Qu J."/>
            <person name="Schaub F."/>
            <person name="Wada-Katsumata A."/>
            <person name="Worley K.C."/>
            <person name="Xie Q."/>
            <person name="Ylla G."/>
            <person name="Poulsen M."/>
            <person name="Gibbs R.A."/>
            <person name="Schal C."/>
            <person name="Richards S."/>
            <person name="Belles X."/>
            <person name="Korb J."/>
            <person name="Bornberg-Bauer E."/>
        </authorList>
    </citation>
    <scope>NUCLEOTIDE SEQUENCE [LARGE SCALE GENOMIC DNA]</scope>
    <source>
        <tissue evidence="3">Whole body</tissue>
    </source>
</reference>
<feature type="region of interest" description="Disordered" evidence="1">
    <location>
        <begin position="225"/>
        <end position="280"/>
    </location>
</feature>
<feature type="domain" description="CCZ1/INTU/HPS4 third Longin" evidence="2">
    <location>
        <begin position="489"/>
        <end position="581"/>
    </location>
</feature>
<feature type="compositionally biased region" description="Polar residues" evidence="1">
    <location>
        <begin position="22"/>
        <end position="32"/>
    </location>
</feature>
<dbReference type="FunCoup" id="A0A2J7R7H8">
    <property type="interactions" value="13"/>
</dbReference>
<feature type="compositionally biased region" description="Basic and acidic residues" evidence="1">
    <location>
        <begin position="269"/>
        <end position="280"/>
    </location>
</feature>